<reference evidence="5" key="1">
    <citation type="submission" date="2015-02" db="EMBL/GenBank/DDBJ databases">
        <title>Genome sequencing for Strongylocentrotus purpuratus.</title>
        <authorList>
            <person name="Murali S."/>
            <person name="Liu Y."/>
            <person name="Vee V."/>
            <person name="English A."/>
            <person name="Wang M."/>
            <person name="Skinner E."/>
            <person name="Han Y."/>
            <person name="Muzny D.M."/>
            <person name="Worley K.C."/>
            <person name="Gibbs R.A."/>
        </authorList>
    </citation>
    <scope>NUCLEOTIDE SEQUENCE</scope>
</reference>
<keyword evidence="1" id="KW-0862">Zinc</keyword>
<dbReference type="OrthoDB" id="1902038at2759"/>
<dbReference type="RefSeq" id="XP_030838983.1">
    <property type="nucleotide sequence ID" value="XM_030983123.1"/>
</dbReference>
<keyword evidence="5" id="KW-1185">Reference proteome</keyword>
<sequence length="858" mass="96497">MEDITQTTLPDPLQEILPMEYRYHLLQSEYNEDGVALTATFRIDVFTSEDAGMWLDAFEGSSKATWKCMRTVPPKQKKNLFKKIFRCQHGQQRKIKEGTSRHMKNTDCRSKMTVTVRKTIPGSGRKSRIADCRILEYPTEVRLEWIHNHVVSIPAALKFRKVSNETCKKLEDLFSNGHSPSSALNLLELELQTEDPEKYVLACGDRSICPDLPFCYRLYKKLFQKAYGAADGPGMLAALEDSINKYNNDAGMKCADISFVDGEPMMAIATPLMQRVHRTMAQSSELVFVDSTGNLDRHGSKVFLFLTHSSSGGLPLGVVITQNEKEGTLEKAFQQLQTLLPADAFGGRGERGPSVFITDDCLAERKALNAVFPNSVLLLCTFHVLQAVWRWLWDSKHGIKKDHRQSLFALVKAILYADDFSGVESAYDRAQNHPDVRRYPGFATHLETLYDRRQVWAQAFRLNLRIRGNNTNNYAEAAMRVLKESVMQRSKAFNIPQLLDFLLSRLEGFYQRKLLAVVNQRPLKWQPHLNKTTINKEDVSKTGENTYKVVSQTDSEVVYEVDMAVGVCACRQGRTGGACKHQQAVVKYFNITSDNYLPSSASQRKVLLHVATGSTSNVPSGWLGPLQSSEPTAEDVPEPDVDEPEPDVDKPMSSSHLDDHASIEDPQLVRLESLHAQRDLHNQFAQRMHRHYSTKSPQRDNRILEDVHHMFVDMEEKLKQDPTTYVESYKAMLRAYGRLKTDSALVSAIRMFGRYSGVNLAKRKVKSKAGISGGLLQSSGPSIPVQPSAISRRRLKLGGRRKLNKGRPTKQSAMKEQAFSRPSSSAIIPSKKKRVAAPHSLGHAVTMCQSLGKTHSAK</sequence>
<dbReference type="AlphaFoldDB" id="A0A7M7SXQ1"/>
<evidence type="ECO:0000259" key="3">
    <source>
        <dbReference type="PROSITE" id="PS50966"/>
    </source>
</evidence>
<dbReference type="GeneID" id="756446"/>
<feature type="domain" description="SWIM-type" evidence="3">
    <location>
        <begin position="559"/>
        <end position="590"/>
    </location>
</feature>
<dbReference type="Pfam" id="PF10551">
    <property type="entry name" value="MULE"/>
    <property type="match status" value="1"/>
</dbReference>
<evidence type="ECO:0000313" key="5">
    <source>
        <dbReference type="Proteomes" id="UP000007110"/>
    </source>
</evidence>
<proteinExistence type="predicted"/>
<feature type="compositionally biased region" description="Polar residues" evidence="2">
    <location>
        <begin position="847"/>
        <end position="858"/>
    </location>
</feature>
<dbReference type="PANTHER" id="PTHR35385">
    <property type="entry name" value="PROTEIN B, PUTATIVE-RELATED-RELATED"/>
    <property type="match status" value="1"/>
</dbReference>
<organism evidence="4 5">
    <name type="scientific">Strongylocentrotus purpuratus</name>
    <name type="common">Purple sea urchin</name>
    <dbReference type="NCBI Taxonomy" id="7668"/>
    <lineage>
        <taxon>Eukaryota</taxon>
        <taxon>Metazoa</taxon>
        <taxon>Echinodermata</taxon>
        <taxon>Eleutherozoa</taxon>
        <taxon>Echinozoa</taxon>
        <taxon>Echinoidea</taxon>
        <taxon>Euechinoidea</taxon>
        <taxon>Echinacea</taxon>
        <taxon>Camarodonta</taxon>
        <taxon>Echinidea</taxon>
        <taxon>Strongylocentrotidae</taxon>
        <taxon>Strongylocentrotus</taxon>
    </lineage>
</organism>
<evidence type="ECO:0000256" key="2">
    <source>
        <dbReference type="SAM" id="MobiDB-lite"/>
    </source>
</evidence>
<dbReference type="InParanoid" id="A0A7M7SXQ1"/>
<feature type="region of interest" description="Disordered" evidence="2">
    <location>
        <begin position="618"/>
        <end position="660"/>
    </location>
</feature>
<evidence type="ECO:0000313" key="4">
    <source>
        <dbReference type="EnsemblMetazoa" id="XP_030838983"/>
    </source>
</evidence>
<feature type="compositionally biased region" description="Acidic residues" evidence="2">
    <location>
        <begin position="632"/>
        <end position="646"/>
    </location>
</feature>
<dbReference type="PANTHER" id="PTHR35385:SF2">
    <property type="entry name" value="PROTEIN B, PUTATIVE-RELATED"/>
    <property type="match status" value="1"/>
</dbReference>
<dbReference type="PROSITE" id="PS50966">
    <property type="entry name" value="ZF_SWIM"/>
    <property type="match status" value="1"/>
</dbReference>
<dbReference type="GO" id="GO:0008270">
    <property type="term" value="F:zinc ion binding"/>
    <property type="evidence" value="ECO:0007669"/>
    <property type="project" value="UniProtKB-KW"/>
</dbReference>
<dbReference type="KEGG" id="spu:756446"/>
<name>A0A7M7SXQ1_STRPU</name>
<dbReference type="InterPro" id="IPR007527">
    <property type="entry name" value="Znf_SWIM"/>
</dbReference>
<feature type="compositionally biased region" description="Low complexity" evidence="2">
    <location>
        <begin position="820"/>
        <end position="829"/>
    </location>
</feature>
<dbReference type="Proteomes" id="UP000007110">
    <property type="component" value="Unassembled WGS sequence"/>
</dbReference>
<evidence type="ECO:0000256" key="1">
    <source>
        <dbReference type="PROSITE-ProRule" id="PRU00325"/>
    </source>
</evidence>
<protein>
    <recommendedName>
        <fullName evidence="3">SWIM-type domain-containing protein</fullName>
    </recommendedName>
</protein>
<feature type="region of interest" description="Disordered" evidence="2">
    <location>
        <begin position="800"/>
        <end position="858"/>
    </location>
</feature>
<reference evidence="4" key="2">
    <citation type="submission" date="2021-01" db="UniProtKB">
        <authorList>
            <consortium name="EnsemblMetazoa"/>
        </authorList>
    </citation>
    <scope>IDENTIFICATION</scope>
</reference>
<dbReference type="InterPro" id="IPR018289">
    <property type="entry name" value="MULE_transposase_dom"/>
</dbReference>
<accession>A0A7M7SXQ1</accession>
<dbReference type="EnsemblMetazoa" id="XM_030983123">
    <property type="protein sequence ID" value="XP_030838983"/>
    <property type="gene ID" value="LOC756446"/>
</dbReference>
<keyword evidence="1" id="KW-0479">Metal-binding</keyword>
<keyword evidence="1" id="KW-0863">Zinc-finger</keyword>